<accession>A0A0C9Z4X1</accession>
<dbReference type="HOGENOM" id="CLU_1005152_0_0_1"/>
<feature type="region of interest" description="Disordered" evidence="1">
    <location>
        <begin position="1"/>
        <end position="54"/>
    </location>
</feature>
<reference evidence="2 3" key="1">
    <citation type="submission" date="2014-04" db="EMBL/GenBank/DDBJ databases">
        <authorList>
            <consortium name="DOE Joint Genome Institute"/>
            <person name="Kuo A."/>
            <person name="Kohler A."/>
            <person name="Costa M.D."/>
            <person name="Nagy L.G."/>
            <person name="Floudas D."/>
            <person name="Copeland A."/>
            <person name="Barry K.W."/>
            <person name="Cichocki N."/>
            <person name="Veneault-Fourrey C."/>
            <person name="LaButti K."/>
            <person name="Lindquist E.A."/>
            <person name="Lipzen A."/>
            <person name="Lundell T."/>
            <person name="Morin E."/>
            <person name="Murat C."/>
            <person name="Sun H."/>
            <person name="Tunlid A."/>
            <person name="Henrissat B."/>
            <person name="Grigoriev I.V."/>
            <person name="Hibbett D.S."/>
            <person name="Martin F."/>
            <person name="Nordberg H.P."/>
            <person name="Cantor M.N."/>
            <person name="Hua S.X."/>
        </authorList>
    </citation>
    <scope>NUCLEOTIDE SEQUENCE [LARGE SCALE GENOMIC DNA]</scope>
    <source>
        <strain evidence="2 3">441</strain>
    </source>
</reference>
<proteinExistence type="predicted"/>
<dbReference type="EMBL" id="KN833719">
    <property type="protein sequence ID" value="KIK24161.1"/>
    <property type="molecule type" value="Genomic_DNA"/>
</dbReference>
<organism evidence="2 3">
    <name type="scientific">Pisolithus microcarpus 441</name>
    <dbReference type="NCBI Taxonomy" id="765257"/>
    <lineage>
        <taxon>Eukaryota</taxon>
        <taxon>Fungi</taxon>
        <taxon>Dikarya</taxon>
        <taxon>Basidiomycota</taxon>
        <taxon>Agaricomycotina</taxon>
        <taxon>Agaricomycetes</taxon>
        <taxon>Agaricomycetidae</taxon>
        <taxon>Boletales</taxon>
        <taxon>Sclerodermatineae</taxon>
        <taxon>Pisolithaceae</taxon>
        <taxon>Pisolithus</taxon>
    </lineage>
</organism>
<feature type="compositionally biased region" description="Low complexity" evidence="1">
    <location>
        <begin position="1"/>
        <end position="27"/>
    </location>
</feature>
<keyword evidence="3" id="KW-1185">Reference proteome</keyword>
<protein>
    <submittedName>
        <fullName evidence="2">Uncharacterized protein</fullName>
    </submittedName>
</protein>
<evidence type="ECO:0000256" key="1">
    <source>
        <dbReference type="SAM" id="MobiDB-lite"/>
    </source>
</evidence>
<reference evidence="3" key="2">
    <citation type="submission" date="2015-01" db="EMBL/GenBank/DDBJ databases">
        <title>Evolutionary Origins and Diversification of the Mycorrhizal Mutualists.</title>
        <authorList>
            <consortium name="DOE Joint Genome Institute"/>
            <consortium name="Mycorrhizal Genomics Consortium"/>
            <person name="Kohler A."/>
            <person name="Kuo A."/>
            <person name="Nagy L.G."/>
            <person name="Floudas D."/>
            <person name="Copeland A."/>
            <person name="Barry K.W."/>
            <person name="Cichocki N."/>
            <person name="Veneault-Fourrey C."/>
            <person name="LaButti K."/>
            <person name="Lindquist E.A."/>
            <person name="Lipzen A."/>
            <person name="Lundell T."/>
            <person name="Morin E."/>
            <person name="Murat C."/>
            <person name="Riley R."/>
            <person name="Ohm R."/>
            <person name="Sun H."/>
            <person name="Tunlid A."/>
            <person name="Henrissat B."/>
            <person name="Grigoriev I.V."/>
            <person name="Hibbett D.S."/>
            <person name="Martin F."/>
        </authorList>
    </citation>
    <scope>NUCLEOTIDE SEQUENCE [LARGE SCALE GENOMIC DNA]</scope>
    <source>
        <strain evidence="3">441</strain>
    </source>
</reference>
<evidence type="ECO:0000313" key="3">
    <source>
        <dbReference type="Proteomes" id="UP000054018"/>
    </source>
</evidence>
<evidence type="ECO:0000313" key="2">
    <source>
        <dbReference type="EMBL" id="KIK24161.1"/>
    </source>
</evidence>
<name>A0A0C9Z4X1_9AGAM</name>
<dbReference type="OrthoDB" id="2634326at2759"/>
<sequence length="277" mass="30947">MASTLTSTHTASSNAASSSGANSSMGAVRAGRPGKCTQPYPSTESRPRAKPSVTSNAELWEDLNDPAIPPAISAWHAALHGVNKDAKRVRPNALKIAYFFPHPALFVRGESSDRRQRYLRNWLVSRAGWITHLSVSDVTPVTPRTWQAFLNTIPERISSTFSSDQLCEAANLFGPELVGVQHDVPSHVQFRDISIFLGDLSRMTQWTKSKVLWDLYEHNFRFEFVALARVLMPDMTLDQESEWLDHVRQVFPGDSELTMCAEPFPSKNQGLHHPIPN</sequence>
<gene>
    <name evidence="2" type="ORF">PISMIDRAFT_10424</name>
</gene>
<dbReference type="Proteomes" id="UP000054018">
    <property type="component" value="Unassembled WGS sequence"/>
</dbReference>
<dbReference type="AlphaFoldDB" id="A0A0C9Z4X1"/>